<dbReference type="PRINTS" id="PR01088">
    <property type="entry name" value="NAHEXCHNGR6"/>
</dbReference>
<keyword evidence="14" id="KW-0732">Signal</keyword>
<reference evidence="16 17" key="1">
    <citation type="submission" date="2024-08" db="EMBL/GenBank/DDBJ databases">
        <title>Gnathostoma spinigerum genome.</title>
        <authorList>
            <person name="Gonzalez-Bertolin B."/>
            <person name="Monzon S."/>
            <person name="Zaballos A."/>
            <person name="Jimenez P."/>
            <person name="Dekumyoy P."/>
            <person name="Varona S."/>
            <person name="Cuesta I."/>
            <person name="Sumanam S."/>
            <person name="Adisakwattana P."/>
            <person name="Gasser R.B."/>
            <person name="Hernandez-Gonzalez A."/>
            <person name="Young N.D."/>
            <person name="Perteguer M.J."/>
        </authorList>
    </citation>
    <scope>NUCLEOTIDE SEQUENCE [LARGE SCALE GENOMIC DNA]</scope>
    <source>
        <strain evidence="16">AL3</strain>
        <tissue evidence="16">Liver</tissue>
    </source>
</reference>
<keyword evidence="10" id="KW-0406">Ion transport</keyword>
<evidence type="ECO:0000256" key="11">
    <source>
        <dbReference type="ARBA" id="ARBA00023136"/>
    </source>
</evidence>
<feature type="signal peptide" evidence="14">
    <location>
        <begin position="1"/>
        <end position="24"/>
    </location>
</feature>
<evidence type="ECO:0000256" key="2">
    <source>
        <dbReference type="ARBA" id="ARBA00004651"/>
    </source>
</evidence>
<keyword evidence="4" id="KW-0813">Transport</keyword>
<dbReference type="Pfam" id="PF00999">
    <property type="entry name" value="Na_H_Exchanger"/>
    <property type="match status" value="1"/>
</dbReference>
<comment type="similarity">
    <text evidence="3">Belongs to the monovalent cation:proton antiporter 1 (CPA1) transporter (TC 2.A.36) family.</text>
</comment>
<organism evidence="16 17">
    <name type="scientific">Gnathostoma spinigerum</name>
    <dbReference type="NCBI Taxonomy" id="75299"/>
    <lineage>
        <taxon>Eukaryota</taxon>
        <taxon>Metazoa</taxon>
        <taxon>Ecdysozoa</taxon>
        <taxon>Nematoda</taxon>
        <taxon>Chromadorea</taxon>
        <taxon>Rhabditida</taxon>
        <taxon>Spirurina</taxon>
        <taxon>Gnathostomatomorpha</taxon>
        <taxon>Gnathostomatoidea</taxon>
        <taxon>Gnathostomatidae</taxon>
        <taxon>Gnathostoma</taxon>
    </lineage>
</organism>
<evidence type="ECO:0000313" key="16">
    <source>
        <dbReference type="EMBL" id="MFH4982435.1"/>
    </source>
</evidence>
<evidence type="ECO:0000256" key="1">
    <source>
        <dbReference type="ARBA" id="ARBA00004195"/>
    </source>
</evidence>
<feature type="transmembrane region" description="Helical" evidence="13">
    <location>
        <begin position="48"/>
        <end position="66"/>
    </location>
</feature>
<keyword evidence="11 13" id="KW-0472">Membrane</keyword>
<evidence type="ECO:0000256" key="4">
    <source>
        <dbReference type="ARBA" id="ARBA00022448"/>
    </source>
</evidence>
<name>A0ABD6ESB0_9BILA</name>
<dbReference type="PANTHER" id="PTHR10110:SF187">
    <property type="entry name" value="SODIUM_HYDROGEN EXCHANGER"/>
    <property type="match status" value="1"/>
</dbReference>
<dbReference type="InterPro" id="IPR018422">
    <property type="entry name" value="Cation/H_exchanger_CPA1"/>
</dbReference>
<evidence type="ECO:0000256" key="12">
    <source>
        <dbReference type="ARBA" id="ARBA00023201"/>
    </source>
</evidence>
<comment type="caution">
    <text evidence="16">The sequence shown here is derived from an EMBL/GenBank/DDBJ whole genome shotgun (WGS) entry which is preliminary data.</text>
</comment>
<evidence type="ECO:0000313" key="17">
    <source>
        <dbReference type="Proteomes" id="UP001608902"/>
    </source>
</evidence>
<comment type="subcellular location">
    <subcellularLocation>
        <location evidence="2">Cell membrane</location>
        <topology evidence="2">Multi-pass membrane protein</topology>
    </subcellularLocation>
    <subcellularLocation>
        <location evidence="1">Recycling endosome membrane</location>
        <topology evidence="1">Multi-pass membrane protein</topology>
    </subcellularLocation>
</comment>
<keyword evidence="7" id="KW-0967">Endosome</keyword>
<evidence type="ECO:0000256" key="13">
    <source>
        <dbReference type="SAM" id="Phobius"/>
    </source>
</evidence>
<keyword evidence="17" id="KW-1185">Reference proteome</keyword>
<keyword evidence="6 13" id="KW-0812">Transmembrane</keyword>
<accession>A0ABD6ESB0</accession>
<gene>
    <name evidence="16" type="ORF">AB6A40_009144</name>
</gene>
<keyword evidence="5" id="KW-1003">Cell membrane</keyword>
<evidence type="ECO:0000256" key="6">
    <source>
        <dbReference type="ARBA" id="ARBA00022692"/>
    </source>
</evidence>
<evidence type="ECO:0000256" key="10">
    <source>
        <dbReference type="ARBA" id="ARBA00023065"/>
    </source>
</evidence>
<dbReference type="GO" id="GO:0055038">
    <property type="term" value="C:recycling endosome membrane"/>
    <property type="evidence" value="ECO:0007669"/>
    <property type="project" value="UniProtKB-SubCell"/>
</dbReference>
<proteinExistence type="inferred from homology"/>
<dbReference type="PANTHER" id="PTHR10110">
    <property type="entry name" value="SODIUM/HYDROGEN EXCHANGER"/>
    <property type="match status" value="1"/>
</dbReference>
<dbReference type="GO" id="GO:0005886">
    <property type="term" value="C:plasma membrane"/>
    <property type="evidence" value="ECO:0007669"/>
    <property type="project" value="UniProtKB-SubCell"/>
</dbReference>
<dbReference type="PRINTS" id="PR01084">
    <property type="entry name" value="NAHEXCHNGR"/>
</dbReference>
<evidence type="ECO:0000256" key="5">
    <source>
        <dbReference type="ARBA" id="ARBA00022475"/>
    </source>
</evidence>
<feature type="chain" id="PRO_5044796003" description="Cation/H+ exchanger transmembrane domain-containing protein" evidence="14">
    <location>
        <begin position="25"/>
        <end position="304"/>
    </location>
</feature>
<dbReference type="AlphaFoldDB" id="A0ABD6ESB0"/>
<feature type="transmembrane region" description="Helical" evidence="13">
    <location>
        <begin position="78"/>
        <end position="99"/>
    </location>
</feature>
<keyword evidence="9" id="KW-0915">Sodium</keyword>
<dbReference type="Gene3D" id="6.10.140.1330">
    <property type="match status" value="1"/>
</dbReference>
<feature type="domain" description="Cation/H+ exchanger transmembrane" evidence="15">
    <location>
        <begin position="58"/>
        <end position="277"/>
    </location>
</feature>
<dbReference type="Proteomes" id="UP001608902">
    <property type="component" value="Unassembled WGS sequence"/>
</dbReference>
<dbReference type="InterPro" id="IPR006153">
    <property type="entry name" value="Cation/H_exchanger_TM"/>
</dbReference>
<protein>
    <recommendedName>
        <fullName evidence="15">Cation/H+ exchanger transmembrane domain-containing protein</fullName>
    </recommendedName>
</protein>
<feature type="transmembrane region" description="Helical" evidence="13">
    <location>
        <begin position="229"/>
        <end position="248"/>
    </location>
</feature>
<evidence type="ECO:0000256" key="7">
    <source>
        <dbReference type="ARBA" id="ARBA00022753"/>
    </source>
</evidence>
<keyword evidence="8 13" id="KW-1133">Transmembrane helix</keyword>
<evidence type="ECO:0000256" key="8">
    <source>
        <dbReference type="ARBA" id="ARBA00022989"/>
    </source>
</evidence>
<evidence type="ECO:0000256" key="3">
    <source>
        <dbReference type="ARBA" id="ARBA00007367"/>
    </source>
</evidence>
<dbReference type="GO" id="GO:0006814">
    <property type="term" value="P:sodium ion transport"/>
    <property type="evidence" value="ECO:0007669"/>
    <property type="project" value="UniProtKB-KW"/>
</dbReference>
<dbReference type="InterPro" id="IPR002090">
    <property type="entry name" value="NHE-6/7/9"/>
</dbReference>
<dbReference type="EMBL" id="JBGFUD010009295">
    <property type="protein sequence ID" value="MFH4982435.1"/>
    <property type="molecule type" value="Genomic_DNA"/>
</dbReference>
<keyword evidence="12" id="KW-0739">Sodium transport</keyword>
<sequence>MKTIKWLVPVLLVYLYLFLDRIEARKDARIEQAAEQRAKTIHRVNTLILLTFVALLVLIVLTSWFFKHHRFQFVHETGLTLFYGLLIGFVFRYTSIGVIQSQTIDVVPKNGVPVSEPPDYLRLEVSSSSATHVQFHYELIEGFFGDKKKQEEHHLEQKAVFSPEIFFNMLLPPVIFNAGYSLKKRNFFRNIGSILAFVFLGTTISSLVTAMLMFVFCKLFLLSFSFKELFFFGAILSATDPVTVLAVFQEVQVEPNLFALIFGESALNDAVAIVLSRYSEFLLVNDKSQKLRLCEKSKRMTLEF</sequence>
<feature type="transmembrane region" description="Helical" evidence="13">
    <location>
        <begin position="194"/>
        <end position="223"/>
    </location>
</feature>
<evidence type="ECO:0000259" key="15">
    <source>
        <dbReference type="Pfam" id="PF00999"/>
    </source>
</evidence>
<evidence type="ECO:0000256" key="9">
    <source>
        <dbReference type="ARBA" id="ARBA00023053"/>
    </source>
</evidence>
<dbReference type="InterPro" id="IPR004709">
    <property type="entry name" value="NaH_exchanger"/>
</dbReference>
<evidence type="ECO:0000256" key="14">
    <source>
        <dbReference type="SAM" id="SignalP"/>
    </source>
</evidence>